<proteinExistence type="predicted"/>
<gene>
    <name evidence="2" type="ORF">CAMP_LOCUS4447</name>
</gene>
<evidence type="ECO:0000313" key="2">
    <source>
        <dbReference type="EMBL" id="CAI5441810.1"/>
    </source>
</evidence>
<feature type="region of interest" description="Disordered" evidence="1">
    <location>
        <begin position="126"/>
        <end position="155"/>
    </location>
</feature>
<name>A0A9P1IBP8_9PELO</name>
<keyword evidence="3" id="KW-1185">Reference proteome</keyword>
<feature type="compositionally biased region" description="Polar residues" evidence="1">
    <location>
        <begin position="143"/>
        <end position="155"/>
    </location>
</feature>
<dbReference type="EMBL" id="CANHGI010000002">
    <property type="protein sequence ID" value="CAI5441810.1"/>
    <property type="molecule type" value="Genomic_DNA"/>
</dbReference>
<comment type="caution">
    <text evidence="2">The sequence shown here is derived from an EMBL/GenBank/DDBJ whole genome shotgun (WGS) entry which is preliminary data.</text>
</comment>
<evidence type="ECO:0000313" key="3">
    <source>
        <dbReference type="Proteomes" id="UP001152747"/>
    </source>
</evidence>
<accession>A0A9P1IBP8</accession>
<dbReference type="Proteomes" id="UP001152747">
    <property type="component" value="Unassembled WGS sequence"/>
</dbReference>
<reference evidence="2" key="1">
    <citation type="submission" date="2022-11" db="EMBL/GenBank/DDBJ databases">
        <authorList>
            <person name="Kikuchi T."/>
        </authorList>
    </citation>
    <scope>NUCLEOTIDE SEQUENCE</scope>
    <source>
        <strain evidence="2">PS1010</strain>
    </source>
</reference>
<dbReference type="AlphaFoldDB" id="A0A9P1IBP8"/>
<organism evidence="2 3">
    <name type="scientific">Caenorhabditis angaria</name>
    <dbReference type="NCBI Taxonomy" id="860376"/>
    <lineage>
        <taxon>Eukaryota</taxon>
        <taxon>Metazoa</taxon>
        <taxon>Ecdysozoa</taxon>
        <taxon>Nematoda</taxon>
        <taxon>Chromadorea</taxon>
        <taxon>Rhabditida</taxon>
        <taxon>Rhabditina</taxon>
        <taxon>Rhabditomorpha</taxon>
        <taxon>Rhabditoidea</taxon>
        <taxon>Rhabditidae</taxon>
        <taxon>Peloderinae</taxon>
        <taxon>Caenorhabditis</taxon>
    </lineage>
</organism>
<sequence length="295" mass="33918">MNMSQSVIEIAREAMLFEDVSPAPIIKKARRFNIINPFTWFNATQEEVEEQMISREMTEDEKLVAEIMEKFRMDNVAGMERILKNEEKKNGAVRLANDEYQDDEYHWIDEFSEVAALPNRKKSVRFDKSMEPSTPSRRPFTPIFTSTPQSSQKSMISGFSMETSTILTENSSINSAMKKCAPRFNYEEMSQRSRNYYNICGDISEEEYEEEIEESIKATFIKDSPNTSCSSDNYPNFNCSSTFVLSGISEESSAESAPIEDSYSIQNASEFFDESYWTAYDDESLVTMRSSETSM</sequence>
<evidence type="ECO:0000256" key="1">
    <source>
        <dbReference type="SAM" id="MobiDB-lite"/>
    </source>
</evidence>
<protein>
    <submittedName>
        <fullName evidence="2">Uncharacterized protein</fullName>
    </submittedName>
</protein>